<evidence type="ECO:0000313" key="8">
    <source>
        <dbReference type="EMBL" id="MBB4837866.1"/>
    </source>
</evidence>
<sequence>MSDFDTTLANLGVPRYNAGTTSTTGTTLNNNTDTSQLGTTDMDVSDFLALMTAQLKNQDPFEPVDNSQMVAQMAQFSSLSGITEMSSTLKSISSQLSTSTLNDAIGYVGKTVLVQGTTAYPRTTGGLAGAVALEKDATNVTVSIKDANGNAIKTIEMGKETKGAVAWDWDGKTDAGEDAGDGPFTVSVTATDGTGNVKAYPLVWAPVTAVSMGSDGKPLLTLPGIGNVSTDAVWQVG</sequence>
<dbReference type="EMBL" id="JACHLN010000001">
    <property type="protein sequence ID" value="MBB4837866.1"/>
    <property type="molecule type" value="Genomic_DNA"/>
</dbReference>
<evidence type="ECO:0000313" key="9">
    <source>
        <dbReference type="Proteomes" id="UP000575241"/>
    </source>
</evidence>
<protein>
    <recommendedName>
        <fullName evidence="2 5">Basal-body rod modification protein FlgD</fullName>
    </recommendedName>
</protein>
<evidence type="ECO:0000256" key="5">
    <source>
        <dbReference type="RuleBase" id="RU362076"/>
    </source>
</evidence>
<dbReference type="AlphaFoldDB" id="A0A7W7JYU0"/>
<gene>
    <name evidence="8" type="ORF">HNP52_000917</name>
</gene>
<feature type="domain" description="FlgD/Vpr Ig-like" evidence="6">
    <location>
        <begin position="123"/>
        <end position="193"/>
    </location>
</feature>
<keyword evidence="8" id="KW-0966">Cell projection</keyword>
<name>A0A7W7JYU0_9SPHN</name>
<dbReference type="InterPro" id="IPR005648">
    <property type="entry name" value="FlgD"/>
</dbReference>
<dbReference type="Pfam" id="PF03963">
    <property type="entry name" value="FlgD"/>
    <property type="match status" value="1"/>
</dbReference>
<dbReference type="InterPro" id="IPR025963">
    <property type="entry name" value="FLgD_Tudor"/>
</dbReference>
<dbReference type="Pfam" id="PF13860">
    <property type="entry name" value="FlgD_ig"/>
    <property type="match status" value="1"/>
</dbReference>
<evidence type="ECO:0000256" key="4">
    <source>
        <dbReference type="ARBA" id="ARBA00024746"/>
    </source>
</evidence>
<keyword evidence="8" id="KW-0282">Flagellum</keyword>
<evidence type="ECO:0000259" key="7">
    <source>
        <dbReference type="Pfam" id="PF13861"/>
    </source>
</evidence>
<organism evidence="8 9">
    <name type="scientific">Sphingomonas kyeonggiensis</name>
    <dbReference type="NCBI Taxonomy" id="1268553"/>
    <lineage>
        <taxon>Bacteria</taxon>
        <taxon>Pseudomonadati</taxon>
        <taxon>Pseudomonadota</taxon>
        <taxon>Alphaproteobacteria</taxon>
        <taxon>Sphingomonadales</taxon>
        <taxon>Sphingomonadaceae</taxon>
        <taxon>Sphingomonas</taxon>
    </lineage>
</organism>
<comment type="function">
    <text evidence="4 5">Required for flagellar hook formation. May act as a scaffolding protein.</text>
</comment>
<dbReference type="InterPro" id="IPR025965">
    <property type="entry name" value="FlgD/Vpr_Ig-like"/>
</dbReference>
<dbReference type="GO" id="GO:0044781">
    <property type="term" value="P:bacterial-type flagellum organization"/>
    <property type="evidence" value="ECO:0007669"/>
    <property type="project" value="UniProtKB-UniRule"/>
</dbReference>
<keyword evidence="8" id="KW-0969">Cilium</keyword>
<dbReference type="Gene3D" id="2.30.30.910">
    <property type="match status" value="1"/>
</dbReference>
<dbReference type="Pfam" id="PF13861">
    <property type="entry name" value="FLgD_tudor"/>
    <property type="match status" value="1"/>
</dbReference>
<dbReference type="Gene3D" id="2.60.40.4070">
    <property type="match status" value="1"/>
</dbReference>
<keyword evidence="9" id="KW-1185">Reference proteome</keyword>
<comment type="similarity">
    <text evidence="1 5">Belongs to the FlgD family.</text>
</comment>
<dbReference type="RefSeq" id="WP_221416093.1">
    <property type="nucleotide sequence ID" value="NZ_JACHLN010000001.1"/>
</dbReference>
<keyword evidence="3 5" id="KW-1005">Bacterial flagellum biogenesis</keyword>
<evidence type="ECO:0000256" key="2">
    <source>
        <dbReference type="ARBA" id="ARBA00016013"/>
    </source>
</evidence>
<evidence type="ECO:0000259" key="6">
    <source>
        <dbReference type="Pfam" id="PF13860"/>
    </source>
</evidence>
<reference evidence="8 9" key="1">
    <citation type="submission" date="2020-08" db="EMBL/GenBank/DDBJ databases">
        <title>Functional genomics of gut bacteria from endangered species of beetles.</title>
        <authorList>
            <person name="Carlos-Shanley C."/>
        </authorList>
    </citation>
    <scope>NUCLEOTIDE SEQUENCE [LARGE SCALE GENOMIC DNA]</scope>
    <source>
        <strain evidence="8 9">S00224</strain>
    </source>
</reference>
<evidence type="ECO:0000256" key="1">
    <source>
        <dbReference type="ARBA" id="ARBA00010577"/>
    </source>
</evidence>
<dbReference type="Proteomes" id="UP000575241">
    <property type="component" value="Unassembled WGS sequence"/>
</dbReference>
<comment type="caution">
    <text evidence="8">The sequence shown here is derived from an EMBL/GenBank/DDBJ whole genome shotgun (WGS) entry which is preliminary data.</text>
</comment>
<proteinExistence type="inferred from homology"/>
<feature type="domain" description="FlgD Tudor-like" evidence="7">
    <location>
        <begin position="104"/>
        <end position="233"/>
    </location>
</feature>
<accession>A0A7W7JYU0</accession>
<evidence type="ECO:0000256" key="3">
    <source>
        <dbReference type="ARBA" id="ARBA00022795"/>
    </source>
</evidence>